<name>A0A821Y012_9NEOP</name>
<accession>A0A821Y012</accession>
<evidence type="ECO:0000256" key="1">
    <source>
        <dbReference type="SAM" id="SignalP"/>
    </source>
</evidence>
<evidence type="ECO:0000313" key="2">
    <source>
        <dbReference type="EMBL" id="CAF4951724.1"/>
    </source>
</evidence>
<dbReference type="InterPro" id="IPR010562">
    <property type="entry name" value="Haemolymph_juvenile_hormone-bd"/>
</dbReference>
<dbReference type="Pfam" id="PF06585">
    <property type="entry name" value="JHBP"/>
    <property type="match status" value="1"/>
</dbReference>
<evidence type="ECO:0000313" key="3">
    <source>
        <dbReference type="Proteomes" id="UP000663880"/>
    </source>
</evidence>
<reference evidence="2" key="1">
    <citation type="submission" date="2021-02" db="EMBL/GenBank/DDBJ databases">
        <authorList>
            <person name="Steward A R."/>
        </authorList>
    </citation>
    <scope>NUCLEOTIDE SEQUENCE</scope>
</reference>
<protein>
    <submittedName>
        <fullName evidence="2">Uncharacterized protein</fullName>
    </submittedName>
</protein>
<keyword evidence="3" id="KW-1185">Reference proteome</keyword>
<dbReference type="InterPro" id="IPR038606">
    <property type="entry name" value="To_sf"/>
</dbReference>
<proteinExistence type="predicted"/>
<sequence>MLAARGFILFVSLVTALCEEEAFLTPCDITDTECLRKSTQKFLAKTANGVPEYDIRAIDPMHLASVDYLLSEEYGVWNHLSNLTIIGLKNQELSKFSLDTKTKAVELQTKLDLIITGDITVEVKKRGKSFSGSILIRGSALGTAYYNYDFKTDANGVTHFEVSPETISCQPINEAVIKLGPELLESLRTDPDIQPEREKIKSNSADKGNSLVCAIVEKAYVTVVHNIRASAKILPKDAFLKGV</sequence>
<dbReference type="AlphaFoldDB" id="A0A821Y012"/>
<gene>
    <name evidence="2" type="ORF">PMACD_LOCUS15755</name>
</gene>
<dbReference type="EMBL" id="CAJOBZ010000073">
    <property type="protein sequence ID" value="CAF4951724.1"/>
    <property type="molecule type" value="Genomic_DNA"/>
</dbReference>
<organism evidence="2 3">
    <name type="scientific">Pieris macdunnoughi</name>
    <dbReference type="NCBI Taxonomy" id="345717"/>
    <lineage>
        <taxon>Eukaryota</taxon>
        <taxon>Metazoa</taxon>
        <taxon>Ecdysozoa</taxon>
        <taxon>Arthropoda</taxon>
        <taxon>Hexapoda</taxon>
        <taxon>Insecta</taxon>
        <taxon>Pterygota</taxon>
        <taxon>Neoptera</taxon>
        <taxon>Endopterygota</taxon>
        <taxon>Lepidoptera</taxon>
        <taxon>Glossata</taxon>
        <taxon>Ditrysia</taxon>
        <taxon>Papilionoidea</taxon>
        <taxon>Pieridae</taxon>
        <taxon>Pierinae</taxon>
        <taxon>Pieris</taxon>
    </lineage>
</organism>
<keyword evidence="1" id="KW-0732">Signal</keyword>
<dbReference type="SMART" id="SM00700">
    <property type="entry name" value="JHBP"/>
    <property type="match status" value="1"/>
</dbReference>
<feature type="signal peptide" evidence="1">
    <location>
        <begin position="1"/>
        <end position="18"/>
    </location>
</feature>
<comment type="caution">
    <text evidence="2">The sequence shown here is derived from an EMBL/GenBank/DDBJ whole genome shotgun (WGS) entry which is preliminary data.</text>
</comment>
<dbReference type="OrthoDB" id="7219269at2759"/>
<dbReference type="Gene3D" id="3.15.10.30">
    <property type="entry name" value="Haemolymph juvenile hormone binding protein"/>
    <property type="match status" value="1"/>
</dbReference>
<dbReference type="Proteomes" id="UP000663880">
    <property type="component" value="Unassembled WGS sequence"/>
</dbReference>
<feature type="chain" id="PRO_5033032009" evidence="1">
    <location>
        <begin position="19"/>
        <end position="243"/>
    </location>
</feature>